<dbReference type="Gene3D" id="2.40.70.10">
    <property type="entry name" value="Acid Proteases"/>
    <property type="match status" value="1"/>
</dbReference>
<dbReference type="PROSITE" id="PS50994">
    <property type="entry name" value="INTEGRASE"/>
    <property type="match status" value="1"/>
</dbReference>
<sequence>MSSTGKISEFHPESDDAATYVMRLKHFMVANKIEDNNKLSVLITVLGSKVINTLVDLVTPDELDSKTYDQIIELFLNQYKPEKLTVVERNIFNTRRQKQFESVQEYIIELKHLASTCKFGTFLNEALRDRLVSGVLDEELRQKLIIEDITFTKACEIAVKYEQAQKQSNMFQKQAAFSNDINSLKKFKSKPTKFPTKLKFKCTRCNSNSHFPNTCRYKTFKCERCQKIGHLKRACWSNLKINQVEREDKYLVPRYARDQPTDDLDNHMYAVKSNRKKGVKQKSNKVTEDELSTLGFVCEMEIEGRKMSLQIDTGACTSTLPERIYRKVPQLKRIPVIPTKLSLSTYLGETLEVKGKIYVKVKYKNGEYVLPLIVVNTANEKAPILLGRNWLEHIKLDWQSIFAVENNSTEILLKDLKSKYQDVFEPGTGIIKSKQIALHVKEDAVPKFCKHRPVPFAIKPLVDKEIDRLLEDKIIKRVKTSEWATPLVVVRKPNKNVRLCADYKITLNPVLEVEHYPLPTTEELFSELAEAKVFTVLDLSHAYLQLPIKEESQKLLTINTHRGLFSSYGLPEVLVSDNGGTFVAEEFQDFLKKNKSQTDTSLPCLFKRSS</sequence>
<dbReference type="InterPro" id="IPR001584">
    <property type="entry name" value="Integrase_cat-core"/>
</dbReference>
<dbReference type="GO" id="GO:0016779">
    <property type="term" value="F:nucleotidyltransferase activity"/>
    <property type="evidence" value="ECO:0007669"/>
    <property type="project" value="UniProtKB-KW"/>
</dbReference>
<dbReference type="SUPFAM" id="SSF57756">
    <property type="entry name" value="Retrovirus zinc finger-like domains"/>
    <property type="match status" value="1"/>
</dbReference>
<dbReference type="GO" id="GO:0015074">
    <property type="term" value="P:DNA integration"/>
    <property type="evidence" value="ECO:0007669"/>
    <property type="project" value="InterPro"/>
</dbReference>
<evidence type="ECO:0000256" key="1">
    <source>
        <dbReference type="ARBA" id="ARBA00022679"/>
    </source>
</evidence>
<dbReference type="GO" id="GO:0008270">
    <property type="term" value="F:zinc ion binding"/>
    <property type="evidence" value="ECO:0007669"/>
    <property type="project" value="InterPro"/>
</dbReference>
<proteinExistence type="predicted"/>
<dbReference type="EMBL" id="JAFNEN010002957">
    <property type="protein sequence ID" value="KAG8172223.1"/>
    <property type="molecule type" value="Genomic_DNA"/>
</dbReference>
<keyword evidence="3" id="KW-0540">Nuclease</keyword>
<dbReference type="SUPFAM" id="SSF56672">
    <property type="entry name" value="DNA/RNA polymerases"/>
    <property type="match status" value="1"/>
</dbReference>
<organism evidence="6 7">
    <name type="scientific">Oedothorax gibbosus</name>
    <dbReference type="NCBI Taxonomy" id="931172"/>
    <lineage>
        <taxon>Eukaryota</taxon>
        <taxon>Metazoa</taxon>
        <taxon>Ecdysozoa</taxon>
        <taxon>Arthropoda</taxon>
        <taxon>Chelicerata</taxon>
        <taxon>Arachnida</taxon>
        <taxon>Araneae</taxon>
        <taxon>Araneomorphae</taxon>
        <taxon>Entelegynae</taxon>
        <taxon>Araneoidea</taxon>
        <taxon>Linyphiidae</taxon>
        <taxon>Erigoninae</taxon>
        <taxon>Oedothorax</taxon>
    </lineage>
</organism>
<keyword evidence="4" id="KW-0255">Endonuclease</keyword>
<dbReference type="GO" id="GO:0003676">
    <property type="term" value="F:nucleic acid binding"/>
    <property type="evidence" value="ECO:0007669"/>
    <property type="project" value="InterPro"/>
</dbReference>
<keyword evidence="1" id="KW-0808">Transferase</keyword>
<evidence type="ECO:0000256" key="2">
    <source>
        <dbReference type="ARBA" id="ARBA00022695"/>
    </source>
</evidence>
<dbReference type="Gene3D" id="4.10.60.10">
    <property type="entry name" value="Zinc finger, CCHC-type"/>
    <property type="match status" value="1"/>
</dbReference>
<dbReference type="InterPro" id="IPR043502">
    <property type="entry name" value="DNA/RNA_pol_sf"/>
</dbReference>
<gene>
    <name evidence="6" type="ORF">JTE90_027472</name>
</gene>
<dbReference type="InterPro" id="IPR050951">
    <property type="entry name" value="Retrovirus_Pol_polyprotein"/>
</dbReference>
<keyword evidence="7" id="KW-1185">Reference proteome</keyword>
<accession>A0AAV6TKL6</accession>
<dbReference type="PANTHER" id="PTHR37984:SF5">
    <property type="entry name" value="PROTEIN NYNRIN-LIKE"/>
    <property type="match status" value="1"/>
</dbReference>
<dbReference type="SUPFAM" id="SSF50630">
    <property type="entry name" value="Acid proteases"/>
    <property type="match status" value="1"/>
</dbReference>
<dbReference type="Proteomes" id="UP000827092">
    <property type="component" value="Unassembled WGS sequence"/>
</dbReference>
<dbReference type="InterPro" id="IPR001878">
    <property type="entry name" value="Znf_CCHC"/>
</dbReference>
<keyword evidence="2" id="KW-0548">Nucleotidyltransferase</keyword>
<evidence type="ECO:0000313" key="7">
    <source>
        <dbReference type="Proteomes" id="UP000827092"/>
    </source>
</evidence>
<feature type="domain" description="Integrase catalytic" evidence="5">
    <location>
        <begin position="505"/>
        <end position="610"/>
    </location>
</feature>
<dbReference type="GO" id="GO:0071897">
    <property type="term" value="P:DNA biosynthetic process"/>
    <property type="evidence" value="ECO:0007669"/>
    <property type="project" value="UniProtKB-ARBA"/>
</dbReference>
<dbReference type="InterPro" id="IPR021109">
    <property type="entry name" value="Peptidase_aspartic_dom_sf"/>
</dbReference>
<name>A0AAV6TKL6_9ARAC</name>
<evidence type="ECO:0000313" key="6">
    <source>
        <dbReference type="EMBL" id="KAG8172223.1"/>
    </source>
</evidence>
<dbReference type="InterPro" id="IPR036875">
    <property type="entry name" value="Znf_CCHC_sf"/>
</dbReference>
<evidence type="ECO:0000259" key="5">
    <source>
        <dbReference type="PROSITE" id="PS50994"/>
    </source>
</evidence>
<evidence type="ECO:0000256" key="4">
    <source>
        <dbReference type="ARBA" id="ARBA00022759"/>
    </source>
</evidence>
<dbReference type="SMART" id="SM00343">
    <property type="entry name" value="ZnF_C2HC"/>
    <property type="match status" value="2"/>
</dbReference>
<evidence type="ECO:0000256" key="3">
    <source>
        <dbReference type="ARBA" id="ARBA00022722"/>
    </source>
</evidence>
<dbReference type="AlphaFoldDB" id="A0AAV6TKL6"/>
<dbReference type="CDD" id="cd01647">
    <property type="entry name" value="RT_LTR"/>
    <property type="match status" value="1"/>
</dbReference>
<protein>
    <recommendedName>
        <fullName evidence="5">Integrase catalytic domain-containing protein</fullName>
    </recommendedName>
</protein>
<dbReference type="Gene3D" id="3.30.70.270">
    <property type="match status" value="1"/>
</dbReference>
<dbReference type="GO" id="GO:0004519">
    <property type="term" value="F:endonuclease activity"/>
    <property type="evidence" value="ECO:0007669"/>
    <property type="project" value="UniProtKB-KW"/>
</dbReference>
<dbReference type="InterPro" id="IPR043128">
    <property type="entry name" value="Rev_trsase/Diguanyl_cyclase"/>
</dbReference>
<reference evidence="6 7" key="1">
    <citation type="journal article" date="2022" name="Nat. Ecol. Evol.">
        <title>A masculinizing supergene underlies an exaggerated male reproductive morph in a spider.</title>
        <authorList>
            <person name="Hendrickx F."/>
            <person name="De Corte Z."/>
            <person name="Sonet G."/>
            <person name="Van Belleghem S.M."/>
            <person name="Kostlbacher S."/>
            <person name="Vangestel C."/>
        </authorList>
    </citation>
    <scope>NUCLEOTIDE SEQUENCE [LARGE SCALE GENOMIC DNA]</scope>
    <source>
        <strain evidence="6">W744_W776</strain>
    </source>
</reference>
<keyword evidence="4" id="KW-0378">Hydrolase</keyword>
<dbReference type="Gene3D" id="3.10.10.10">
    <property type="entry name" value="HIV Type 1 Reverse Transcriptase, subunit A, domain 1"/>
    <property type="match status" value="1"/>
</dbReference>
<dbReference type="PANTHER" id="PTHR37984">
    <property type="entry name" value="PROTEIN CBG26694"/>
    <property type="match status" value="1"/>
</dbReference>
<comment type="caution">
    <text evidence="6">The sequence shown here is derived from an EMBL/GenBank/DDBJ whole genome shotgun (WGS) entry which is preliminary data.</text>
</comment>